<organism evidence="2">
    <name type="scientific">Lepeophtheirus salmonis</name>
    <name type="common">Salmon louse</name>
    <name type="synonym">Caligus salmonis</name>
    <dbReference type="NCBI Taxonomy" id="72036"/>
    <lineage>
        <taxon>Eukaryota</taxon>
        <taxon>Metazoa</taxon>
        <taxon>Ecdysozoa</taxon>
        <taxon>Arthropoda</taxon>
        <taxon>Crustacea</taxon>
        <taxon>Multicrustacea</taxon>
        <taxon>Hexanauplia</taxon>
        <taxon>Copepoda</taxon>
        <taxon>Siphonostomatoida</taxon>
        <taxon>Caligidae</taxon>
        <taxon>Lepeophtheirus</taxon>
    </lineage>
</organism>
<accession>A0A0K2V7P1</accession>
<evidence type="ECO:0000256" key="1">
    <source>
        <dbReference type="SAM" id="Phobius"/>
    </source>
</evidence>
<keyword evidence="1" id="KW-0812">Transmembrane</keyword>
<keyword evidence="1" id="KW-0472">Membrane</keyword>
<dbReference type="AlphaFoldDB" id="A0A0K2V7P1"/>
<reference evidence="2" key="1">
    <citation type="submission" date="2014-05" db="EMBL/GenBank/DDBJ databases">
        <authorList>
            <person name="Chronopoulou M."/>
        </authorList>
    </citation>
    <scope>NUCLEOTIDE SEQUENCE</scope>
    <source>
        <tissue evidence="2">Whole organism</tissue>
    </source>
</reference>
<proteinExistence type="predicted"/>
<name>A0A0K2V7P1_LEPSM</name>
<dbReference type="EMBL" id="HACA01029197">
    <property type="protein sequence ID" value="CDW46558.1"/>
    <property type="molecule type" value="Transcribed_RNA"/>
</dbReference>
<evidence type="ECO:0000313" key="2">
    <source>
        <dbReference type="EMBL" id="CDW46558.1"/>
    </source>
</evidence>
<feature type="transmembrane region" description="Helical" evidence="1">
    <location>
        <begin position="6"/>
        <end position="33"/>
    </location>
</feature>
<feature type="non-terminal residue" evidence="2">
    <location>
        <position position="1"/>
    </location>
</feature>
<keyword evidence="1" id="KW-1133">Transmembrane helix</keyword>
<protein>
    <submittedName>
        <fullName evidence="2">Uncharacterized protein</fullName>
    </submittedName>
</protein>
<sequence>FDSRVLWNIIILMSILIKRDGILCVLLICGLFIHSLKGNRVHGESFLDEENEELEGRKEALLALDKLSSSFESNNPYECQCWMKNNQILLRKRQFPSEFLQPRTEKPKKYNKVRVLMGKRGGPLPSFSSPNQEINFAHYDEVL</sequence>